<keyword evidence="3" id="KW-0408">Iron</keyword>
<sequence>MTADVFAVPVFFICFRECVETSIIVSVLLSFLHQTLGSERDAATRKKLVKQDSWLTSGGKSGAGMIGAFYGYGKDHFASTEDLWEGIFSLLASVIITIMGAALLRVNKLREKWRVKLAQSLETKELPAGKWTAKFKHLVQKYFMFILPFITVLREGLEAVVFVGGVSLSFPASAFPLPVITGLLAGIAVGYMIYRGGNQTSLQIFLIISTCILYLVSAGLFSRGVWYLENNTWNHVIGGDAAETGAGPGSYDIRQSWTNSATYGSVISYNLYWLVVIVWFVMMGHREKKGYWPVIGTLFHPKARPQQDLETVMGSGGHQVMENNIAPATVITKVSEDEATRLQATEVH</sequence>
<comment type="subcellular location">
    <subcellularLocation>
        <location evidence="1">Membrane</location>
        <topology evidence="1">Multi-pass membrane protein</topology>
    </subcellularLocation>
</comment>
<feature type="transmembrane region" description="Helical" evidence="7">
    <location>
        <begin position="201"/>
        <end position="221"/>
    </location>
</feature>
<dbReference type="GO" id="GO:0033573">
    <property type="term" value="C:high-affinity iron permease complex"/>
    <property type="evidence" value="ECO:0007669"/>
    <property type="project" value="InterPro"/>
</dbReference>
<keyword evidence="3" id="KW-0813">Transport</keyword>
<reference evidence="8" key="1">
    <citation type="journal article" date="2019" name="Beilstein J. Org. Chem.">
        <title>Nanangenines: drimane sesquiterpenoids as the dominant metabolite cohort of a novel Australian fungus, Aspergillus nanangensis.</title>
        <authorList>
            <person name="Lacey H.J."/>
            <person name="Gilchrist C.L.M."/>
            <person name="Crombie A."/>
            <person name="Kalaitzis J.A."/>
            <person name="Vuong D."/>
            <person name="Rutledge P.J."/>
            <person name="Turner P."/>
            <person name="Pitt J.I."/>
            <person name="Lacey E."/>
            <person name="Chooi Y.H."/>
            <person name="Piggott A.M."/>
        </authorList>
    </citation>
    <scope>NUCLEOTIDE SEQUENCE</scope>
    <source>
        <strain evidence="8">MST-FP2251</strain>
    </source>
</reference>
<feature type="transmembrane region" description="Helical" evidence="7">
    <location>
        <begin position="261"/>
        <end position="282"/>
    </location>
</feature>
<evidence type="ECO:0000256" key="4">
    <source>
        <dbReference type="ARBA" id="ARBA00022692"/>
    </source>
</evidence>
<evidence type="ECO:0000313" key="9">
    <source>
        <dbReference type="Proteomes" id="UP001194746"/>
    </source>
</evidence>
<dbReference type="PANTHER" id="PTHR31632:SF2">
    <property type="entry name" value="PLASMA MEMBRANE IRON PERMEASE"/>
    <property type="match status" value="1"/>
</dbReference>
<evidence type="ECO:0000256" key="5">
    <source>
        <dbReference type="ARBA" id="ARBA00022989"/>
    </source>
</evidence>
<evidence type="ECO:0000313" key="8">
    <source>
        <dbReference type="EMBL" id="KAF9885645.1"/>
    </source>
</evidence>
<evidence type="ECO:0000256" key="2">
    <source>
        <dbReference type="ARBA" id="ARBA00008333"/>
    </source>
</evidence>
<keyword evidence="6 7" id="KW-0472">Membrane</keyword>
<evidence type="ECO:0000256" key="1">
    <source>
        <dbReference type="ARBA" id="ARBA00004141"/>
    </source>
</evidence>
<dbReference type="PANTHER" id="PTHR31632">
    <property type="entry name" value="IRON TRANSPORTER FTH1"/>
    <property type="match status" value="1"/>
</dbReference>
<keyword evidence="3" id="KW-0406">Ion transport</keyword>
<proteinExistence type="inferred from homology"/>
<keyword evidence="4 7" id="KW-0812">Transmembrane</keyword>
<feature type="transmembrane region" description="Helical" evidence="7">
    <location>
        <begin position="142"/>
        <end position="163"/>
    </location>
</feature>
<dbReference type="GO" id="GO:0015093">
    <property type="term" value="F:ferrous iron transmembrane transporter activity"/>
    <property type="evidence" value="ECO:0007669"/>
    <property type="project" value="TreeGrafter"/>
</dbReference>
<dbReference type="AlphaFoldDB" id="A0AAD4CFS1"/>
<feature type="transmembrane region" description="Helical" evidence="7">
    <location>
        <begin position="6"/>
        <end position="32"/>
    </location>
</feature>
<keyword evidence="9" id="KW-1185">Reference proteome</keyword>
<feature type="transmembrane region" description="Helical" evidence="7">
    <location>
        <begin position="175"/>
        <end position="194"/>
    </location>
</feature>
<feature type="transmembrane region" description="Helical" evidence="7">
    <location>
        <begin position="84"/>
        <end position="104"/>
    </location>
</feature>
<keyword evidence="3" id="KW-0410">Iron transport</keyword>
<evidence type="ECO:0000256" key="3">
    <source>
        <dbReference type="ARBA" id="ARBA00022496"/>
    </source>
</evidence>
<comment type="caution">
    <text evidence="8">The sequence shown here is derived from an EMBL/GenBank/DDBJ whole genome shotgun (WGS) entry which is preliminary data.</text>
</comment>
<dbReference type="Pfam" id="PF03239">
    <property type="entry name" value="FTR1"/>
    <property type="match status" value="1"/>
</dbReference>
<dbReference type="Proteomes" id="UP001194746">
    <property type="component" value="Unassembled WGS sequence"/>
</dbReference>
<name>A0AAD4CFS1_ASPNN</name>
<comment type="similarity">
    <text evidence="2">Belongs to the oxidase-dependent Fe transporter (OFeT) (TC 9.A.10.1) family.</text>
</comment>
<organism evidence="8 9">
    <name type="scientific">Aspergillus nanangensis</name>
    <dbReference type="NCBI Taxonomy" id="2582783"/>
    <lineage>
        <taxon>Eukaryota</taxon>
        <taxon>Fungi</taxon>
        <taxon>Dikarya</taxon>
        <taxon>Ascomycota</taxon>
        <taxon>Pezizomycotina</taxon>
        <taxon>Eurotiomycetes</taxon>
        <taxon>Eurotiomycetidae</taxon>
        <taxon>Eurotiales</taxon>
        <taxon>Aspergillaceae</taxon>
        <taxon>Aspergillus</taxon>
        <taxon>Aspergillus subgen. Circumdati</taxon>
    </lineage>
</organism>
<evidence type="ECO:0000256" key="7">
    <source>
        <dbReference type="SAM" id="Phobius"/>
    </source>
</evidence>
<gene>
    <name evidence="8" type="ORF">FE257_012736</name>
</gene>
<evidence type="ECO:0000256" key="6">
    <source>
        <dbReference type="ARBA" id="ARBA00023136"/>
    </source>
</evidence>
<keyword evidence="5 7" id="KW-1133">Transmembrane helix</keyword>
<dbReference type="EMBL" id="VCAU01000092">
    <property type="protein sequence ID" value="KAF9885645.1"/>
    <property type="molecule type" value="Genomic_DNA"/>
</dbReference>
<protein>
    <submittedName>
        <fullName evidence="8">Uncharacterized protein</fullName>
    </submittedName>
</protein>
<dbReference type="InterPro" id="IPR004923">
    <property type="entry name" value="FTR1/Fip1/EfeU"/>
</dbReference>
<accession>A0AAD4CFS1</accession>
<reference evidence="8" key="2">
    <citation type="submission" date="2020-02" db="EMBL/GenBank/DDBJ databases">
        <authorList>
            <person name="Gilchrist C.L.M."/>
            <person name="Chooi Y.-H."/>
        </authorList>
    </citation>
    <scope>NUCLEOTIDE SEQUENCE</scope>
    <source>
        <strain evidence="8">MST-FP2251</strain>
    </source>
</reference>
<feature type="transmembrane region" description="Helical" evidence="7">
    <location>
        <begin position="53"/>
        <end position="72"/>
    </location>
</feature>